<protein>
    <submittedName>
        <fullName evidence="6">Cellulase family glycosylhydrolase</fullName>
    </submittedName>
</protein>
<evidence type="ECO:0000256" key="4">
    <source>
        <dbReference type="SAM" id="MobiDB-lite"/>
    </source>
</evidence>
<dbReference type="SUPFAM" id="SSF51445">
    <property type="entry name" value="(Trans)glycosidases"/>
    <property type="match status" value="1"/>
</dbReference>
<evidence type="ECO:0000256" key="1">
    <source>
        <dbReference type="ARBA" id="ARBA00022801"/>
    </source>
</evidence>
<proteinExistence type="inferred from homology"/>
<accession>A0A844BL33</accession>
<dbReference type="GO" id="GO:0004553">
    <property type="term" value="F:hydrolase activity, hydrolyzing O-glycosyl compounds"/>
    <property type="evidence" value="ECO:0007669"/>
    <property type="project" value="InterPro"/>
</dbReference>
<feature type="compositionally biased region" description="Polar residues" evidence="4">
    <location>
        <begin position="251"/>
        <end position="267"/>
    </location>
</feature>
<dbReference type="InterPro" id="IPR001547">
    <property type="entry name" value="Glyco_hydro_5"/>
</dbReference>
<comment type="similarity">
    <text evidence="3">Belongs to the glycosyl hydrolase 5 (cellulase A) family.</text>
</comment>
<dbReference type="InterPro" id="IPR014756">
    <property type="entry name" value="Ig_E-set"/>
</dbReference>
<reference evidence="6 7" key="1">
    <citation type="submission" date="2019-11" db="EMBL/GenBank/DDBJ databases">
        <title>Characterisation of Fundicoccus ignavus gen. nov. sp. nov., a novel genus of the family Aerococcaceae isolated from bulk tank milk.</title>
        <authorList>
            <person name="Siebert A."/>
            <person name="Huptas C."/>
            <person name="Wenning M."/>
            <person name="Scherer S."/>
            <person name="Doll E.V."/>
        </authorList>
    </citation>
    <scope>NUCLEOTIDE SEQUENCE [LARGE SCALE GENOMIC DNA]</scope>
    <source>
        <strain evidence="6 7">DSM 109653</strain>
    </source>
</reference>
<evidence type="ECO:0000259" key="5">
    <source>
        <dbReference type="Pfam" id="PF00150"/>
    </source>
</evidence>
<sequence>MRQSIKSLNDANVLATVHYYGEWSFSNNVGYPLFDEALPNTSLTQRQLNEDFIQRLQQTFIAEGIGVVIGEYGLLGYDRSTQVNPWSETHKFIAHLNSLTRYQPISLFIWDNGQHFDRVQLTWYQEAFGELQRQAMHNDSAYVTGFGTTYREDPQADEFISLVYNGVELQQVLFNGDALQVGQDYEVNADGVYLYPDVMAEGGTLTLKFSQGATWNQQIVNVGQVEVFSFSANLDKQENNESAEGTDSDFESGNNNHDNEATHLNSANPAFESSVQIPIELSGHEIKRVQLIGENNHYQMLTYLEDYQLNQAENQLAFSVMFIDSLDEGSYQLIVETFSGIQVSYQVSLDGQTIIGKPN</sequence>
<keyword evidence="1 3" id="KW-0378">Hydrolase</keyword>
<evidence type="ECO:0000313" key="7">
    <source>
        <dbReference type="Proteomes" id="UP000469870"/>
    </source>
</evidence>
<dbReference type="Proteomes" id="UP000469870">
    <property type="component" value="Unassembled WGS sequence"/>
</dbReference>
<feature type="domain" description="Glycoside hydrolase family 5" evidence="5">
    <location>
        <begin position="10"/>
        <end position="115"/>
    </location>
</feature>
<gene>
    <name evidence="6" type="ORF">GIY11_02345</name>
</gene>
<dbReference type="SUPFAM" id="SSF81296">
    <property type="entry name" value="E set domains"/>
    <property type="match status" value="1"/>
</dbReference>
<dbReference type="RefSeq" id="WP_153861346.1">
    <property type="nucleotide sequence ID" value="NZ_WJQR01000002.1"/>
</dbReference>
<dbReference type="Pfam" id="PF00150">
    <property type="entry name" value="Cellulase"/>
    <property type="match status" value="1"/>
</dbReference>
<dbReference type="Gene3D" id="3.20.20.80">
    <property type="entry name" value="Glycosidases"/>
    <property type="match status" value="1"/>
</dbReference>
<comment type="caution">
    <text evidence="6">The sequence shown here is derived from an EMBL/GenBank/DDBJ whole genome shotgun (WGS) entry which is preliminary data.</text>
</comment>
<evidence type="ECO:0000256" key="2">
    <source>
        <dbReference type="ARBA" id="ARBA00023295"/>
    </source>
</evidence>
<evidence type="ECO:0000256" key="3">
    <source>
        <dbReference type="RuleBase" id="RU361153"/>
    </source>
</evidence>
<dbReference type="InterPro" id="IPR017853">
    <property type="entry name" value="GH"/>
</dbReference>
<evidence type="ECO:0000313" key="6">
    <source>
        <dbReference type="EMBL" id="MRI80868.1"/>
    </source>
</evidence>
<feature type="region of interest" description="Disordered" evidence="4">
    <location>
        <begin position="237"/>
        <end position="267"/>
    </location>
</feature>
<keyword evidence="2 3" id="KW-0326">Glycosidase</keyword>
<dbReference type="GO" id="GO:0000272">
    <property type="term" value="P:polysaccharide catabolic process"/>
    <property type="evidence" value="ECO:0007669"/>
    <property type="project" value="InterPro"/>
</dbReference>
<name>A0A844BL33_9LACT</name>
<organism evidence="6 7">
    <name type="scientific">Fundicoccus ignavus</name>
    <dbReference type="NCBI Taxonomy" id="2664442"/>
    <lineage>
        <taxon>Bacteria</taxon>
        <taxon>Bacillati</taxon>
        <taxon>Bacillota</taxon>
        <taxon>Bacilli</taxon>
        <taxon>Lactobacillales</taxon>
        <taxon>Aerococcaceae</taxon>
        <taxon>Fundicoccus</taxon>
    </lineage>
</organism>
<dbReference type="EMBL" id="WJQR01000002">
    <property type="protein sequence ID" value="MRI80868.1"/>
    <property type="molecule type" value="Genomic_DNA"/>
</dbReference>
<dbReference type="AlphaFoldDB" id="A0A844BL33"/>